<reference evidence="12 13" key="1">
    <citation type="submission" date="2020-05" db="EMBL/GenBank/DDBJ databases">
        <authorList>
            <person name="Ruan W."/>
            <person name="Jeon C.O."/>
            <person name="Chun B.H."/>
        </authorList>
    </citation>
    <scope>NUCLEOTIDE SEQUENCE [LARGE SCALE GENOMIC DNA]</scope>
    <source>
        <strain evidence="12 13">TBZ9</strain>
    </source>
</reference>
<feature type="domain" description="Glycine dehydrogenase C-terminal" evidence="11">
    <location>
        <begin position="785"/>
        <end position="906"/>
    </location>
</feature>
<dbReference type="GO" id="GO:0016594">
    <property type="term" value="F:glycine binding"/>
    <property type="evidence" value="ECO:0007669"/>
    <property type="project" value="TreeGrafter"/>
</dbReference>
<comment type="caution">
    <text evidence="12">The sequence shown here is derived from an EMBL/GenBank/DDBJ whole genome shotgun (WGS) entry which is preliminary data.</text>
</comment>
<name>A0A7Y3TXG2_9GAMM</name>
<evidence type="ECO:0000313" key="12">
    <source>
        <dbReference type="EMBL" id="NOG32021.1"/>
    </source>
</evidence>
<dbReference type="HAMAP" id="MF_00711">
    <property type="entry name" value="GcvP"/>
    <property type="match status" value="1"/>
</dbReference>
<evidence type="ECO:0000259" key="11">
    <source>
        <dbReference type="Pfam" id="PF21478"/>
    </source>
</evidence>
<dbReference type="InterPro" id="IPR015424">
    <property type="entry name" value="PyrdxlP-dep_Trfase"/>
</dbReference>
<evidence type="ECO:0000256" key="7">
    <source>
        <dbReference type="ARBA" id="ARBA00049026"/>
    </source>
</evidence>
<dbReference type="EMBL" id="JABFHI010000004">
    <property type="protein sequence ID" value="NOG32021.1"/>
    <property type="molecule type" value="Genomic_DNA"/>
</dbReference>
<evidence type="ECO:0000313" key="13">
    <source>
        <dbReference type="Proteomes" id="UP000588806"/>
    </source>
</evidence>
<dbReference type="Pfam" id="PF21478">
    <property type="entry name" value="GcvP2_C"/>
    <property type="match status" value="1"/>
</dbReference>
<comment type="function">
    <text evidence="2 8">The glycine cleavage system catalyzes the degradation of glycine. The P protein binds the alpha-amino group of glycine through its pyridoxal phosphate cofactor; CO(2) is released and the remaining methylamine moiety is then transferred to the lipoamide cofactor of the H protein.</text>
</comment>
<dbReference type="InterPro" id="IPR049315">
    <property type="entry name" value="GDC-P_N"/>
</dbReference>
<dbReference type="Proteomes" id="UP000588806">
    <property type="component" value="Unassembled WGS sequence"/>
</dbReference>
<proteinExistence type="inferred from homology"/>
<comment type="cofactor">
    <cofactor evidence="1 8 9">
        <name>pyridoxal 5'-phosphate</name>
        <dbReference type="ChEBI" id="CHEBI:597326"/>
    </cofactor>
</comment>
<evidence type="ECO:0000259" key="10">
    <source>
        <dbReference type="Pfam" id="PF02347"/>
    </source>
</evidence>
<dbReference type="InterPro" id="IPR015422">
    <property type="entry name" value="PyrdxlP-dep_Trfase_small"/>
</dbReference>
<dbReference type="GO" id="GO:0030170">
    <property type="term" value="F:pyridoxal phosphate binding"/>
    <property type="evidence" value="ECO:0007669"/>
    <property type="project" value="TreeGrafter"/>
</dbReference>
<evidence type="ECO:0000256" key="6">
    <source>
        <dbReference type="ARBA" id="ARBA00023002"/>
    </source>
</evidence>
<dbReference type="InterPro" id="IPR003437">
    <property type="entry name" value="GcvP"/>
</dbReference>
<dbReference type="PANTHER" id="PTHR11773">
    <property type="entry name" value="GLYCINE DEHYDROGENASE, DECARBOXYLATING"/>
    <property type="match status" value="1"/>
</dbReference>
<dbReference type="FunFam" id="3.90.1150.10:FF:000007">
    <property type="entry name" value="Glycine dehydrogenase (decarboxylating), mitochondrial"/>
    <property type="match status" value="1"/>
</dbReference>
<evidence type="ECO:0000256" key="9">
    <source>
        <dbReference type="PIRSR" id="PIRSR603437-50"/>
    </source>
</evidence>
<dbReference type="CDD" id="cd00613">
    <property type="entry name" value="GDC-P"/>
    <property type="match status" value="2"/>
</dbReference>
<evidence type="ECO:0000256" key="4">
    <source>
        <dbReference type="ARBA" id="ARBA00011690"/>
    </source>
</evidence>
<dbReference type="FunFam" id="3.40.640.10:FF:000007">
    <property type="entry name" value="glycine dehydrogenase (Decarboxylating), mitochondrial"/>
    <property type="match status" value="1"/>
</dbReference>
<dbReference type="FunFam" id="3.40.640.10:FF:000005">
    <property type="entry name" value="Glycine dehydrogenase (decarboxylating), mitochondrial"/>
    <property type="match status" value="1"/>
</dbReference>
<dbReference type="InterPro" id="IPR020581">
    <property type="entry name" value="GDC_P"/>
</dbReference>
<dbReference type="InterPro" id="IPR015421">
    <property type="entry name" value="PyrdxlP-dep_Trfase_major"/>
</dbReference>
<feature type="domain" description="Glycine cleavage system P-protein N-terminal" evidence="10">
    <location>
        <begin position="467"/>
        <end position="734"/>
    </location>
</feature>
<dbReference type="EC" id="1.4.4.2" evidence="8"/>
<dbReference type="GO" id="GO:0004375">
    <property type="term" value="F:glycine dehydrogenase (decarboxylating) activity"/>
    <property type="evidence" value="ECO:0007669"/>
    <property type="project" value="UniProtKB-EC"/>
</dbReference>
<dbReference type="GO" id="GO:0019464">
    <property type="term" value="P:glycine decarboxylation via glycine cleavage system"/>
    <property type="evidence" value="ECO:0007669"/>
    <property type="project" value="UniProtKB-UniRule"/>
</dbReference>
<evidence type="ECO:0000256" key="1">
    <source>
        <dbReference type="ARBA" id="ARBA00001933"/>
    </source>
</evidence>
<dbReference type="NCBIfam" id="NF003346">
    <property type="entry name" value="PRK04366.1"/>
    <property type="match status" value="1"/>
</dbReference>
<dbReference type="GO" id="GO:0005960">
    <property type="term" value="C:glycine cleavage complex"/>
    <property type="evidence" value="ECO:0007669"/>
    <property type="project" value="TreeGrafter"/>
</dbReference>
<comment type="catalytic activity">
    <reaction evidence="7 8">
        <text>N(6)-[(R)-lipoyl]-L-lysyl-[glycine-cleavage complex H protein] + glycine + H(+) = N(6)-[(R)-S(8)-aminomethyldihydrolipoyl]-L-lysyl-[glycine-cleavage complex H protein] + CO2</text>
        <dbReference type="Rhea" id="RHEA:24304"/>
        <dbReference type="Rhea" id="RHEA-COMP:10494"/>
        <dbReference type="Rhea" id="RHEA-COMP:10495"/>
        <dbReference type="ChEBI" id="CHEBI:15378"/>
        <dbReference type="ChEBI" id="CHEBI:16526"/>
        <dbReference type="ChEBI" id="CHEBI:57305"/>
        <dbReference type="ChEBI" id="CHEBI:83099"/>
        <dbReference type="ChEBI" id="CHEBI:83143"/>
        <dbReference type="EC" id="1.4.4.2"/>
    </reaction>
</comment>
<dbReference type="AlphaFoldDB" id="A0A7Y3TXG2"/>
<evidence type="ECO:0000256" key="2">
    <source>
        <dbReference type="ARBA" id="ARBA00003788"/>
    </source>
</evidence>
<keyword evidence="5 8" id="KW-0663">Pyridoxal phosphate</keyword>
<feature type="domain" description="Glycine cleavage system P-protein N-terminal" evidence="10">
    <location>
        <begin position="20"/>
        <end position="442"/>
    </location>
</feature>
<dbReference type="Gene3D" id="3.40.640.10">
    <property type="entry name" value="Type I PLP-dependent aspartate aminotransferase-like (Major domain)"/>
    <property type="match status" value="2"/>
</dbReference>
<dbReference type="Gene3D" id="3.90.1150.10">
    <property type="entry name" value="Aspartate Aminotransferase, domain 1"/>
    <property type="match status" value="2"/>
</dbReference>
<comment type="similarity">
    <text evidence="3 8">Belongs to the GcvP family.</text>
</comment>
<organism evidence="12 13">
    <name type="scientific">Vreelandella azerica</name>
    <dbReference type="NCBI Taxonomy" id="2732867"/>
    <lineage>
        <taxon>Bacteria</taxon>
        <taxon>Pseudomonadati</taxon>
        <taxon>Pseudomonadota</taxon>
        <taxon>Gammaproteobacteria</taxon>
        <taxon>Oceanospirillales</taxon>
        <taxon>Halomonadaceae</taxon>
        <taxon>Vreelandella</taxon>
    </lineage>
</organism>
<dbReference type="PANTHER" id="PTHR11773:SF13">
    <property type="entry name" value="GLYCINE DEHYDROGENASE (DECARBOXYLATING)"/>
    <property type="match status" value="1"/>
</dbReference>
<protein>
    <recommendedName>
        <fullName evidence="8">Glycine dehydrogenase (decarboxylating)</fullName>
        <ecNumber evidence="8">1.4.4.2</ecNumber>
    </recommendedName>
    <alternativeName>
        <fullName evidence="8">Glycine cleavage system P-protein</fullName>
    </alternativeName>
    <alternativeName>
        <fullName evidence="8">Glycine decarboxylase</fullName>
    </alternativeName>
    <alternativeName>
        <fullName evidence="8">Glycine dehydrogenase (aminomethyl-transferring)</fullName>
    </alternativeName>
</protein>
<dbReference type="Pfam" id="PF02347">
    <property type="entry name" value="GDC-P"/>
    <property type="match status" value="2"/>
</dbReference>
<dbReference type="SUPFAM" id="SSF53383">
    <property type="entry name" value="PLP-dependent transferases"/>
    <property type="match status" value="2"/>
</dbReference>
<gene>
    <name evidence="8 12" type="primary">gcvP</name>
    <name evidence="12" type="ORF">HLB35_10085</name>
</gene>
<reference evidence="12 13" key="2">
    <citation type="submission" date="2020-06" db="EMBL/GenBank/DDBJ databases">
        <title>Halomonas songnenensis sp. nov., a moderately halophilic bacterium isolated from saline and alkaline soils.</title>
        <authorList>
            <person name="Jiang J."/>
            <person name="Pan Y."/>
        </authorList>
    </citation>
    <scope>NUCLEOTIDE SEQUENCE [LARGE SCALE GENOMIC DNA]</scope>
    <source>
        <strain evidence="12 13">TBZ9</strain>
    </source>
</reference>
<evidence type="ECO:0000256" key="3">
    <source>
        <dbReference type="ARBA" id="ARBA00010756"/>
    </source>
</evidence>
<evidence type="ECO:0000256" key="8">
    <source>
        <dbReference type="HAMAP-Rule" id="MF_00711"/>
    </source>
</evidence>
<evidence type="ECO:0000256" key="5">
    <source>
        <dbReference type="ARBA" id="ARBA00022898"/>
    </source>
</evidence>
<dbReference type="GO" id="GO:0005829">
    <property type="term" value="C:cytosol"/>
    <property type="evidence" value="ECO:0007669"/>
    <property type="project" value="TreeGrafter"/>
</dbReference>
<comment type="subunit">
    <text evidence="4 8">The glycine cleavage system is composed of four proteins: P, T, L and H.</text>
</comment>
<accession>A0A7Y3TXG2</accession>
<keyword evidence="6 8" id="KW-0560">Oxidoreductase</keyword>
<dbReference type="NCBIfam" id="TIGR00461">
    <property type="entry name" value="gcvP"/>
    <property type="match status" value="1"/>
</dbReference>
<dbReference type="InterPro" id="IPR049316">
    <property type="entry name" value="GDC-P_C"/>
</dbReference>
<sequence>MRPFAARRLAQLANHDAFIKRHNGSDAVDTQRMLDALDVPSMEVLIQQTVPDDIRLGRELDLDDPRSEAEALDYLAQLARQNRVAKNFIGQGYYGTQMPAVIQRNVLENPGWYTAYTPYQPEISQGRLEGLLNFQQVIMDLTGMELANASLLDEATAAAEAMALCKRANKKSKSNAFFVAEDVFPQTLDVLKTRAQYFGFELIVAPADALEHHEVFGALLQYPGESGQVNDLASLLANARQKQVMTCVATDLLSLVLLKEPGALGADIVVGNSQRFGVPMGFGGPHAAFFATSDKLKRSIPGRIIGVSRDSHGKTALRMAMQTREQHIRREKATSNICTAQALLANIAGFYATYHGAEGLRTIANRVQRLTTILALGLQQAGTTLAHDSWFDTLRLTDVDKGKIHGRAMTHDVNLRYFANGDVGISLDETTSAHDVAMLFDIILGDEHQLSISALDDQIISKGITGIPASCQRETDFLTHPTFKRYRSETEMLRYLKRLENKDLSLAHAMIPLGSCTMKLNATSEMIPVSWPAFANLHPFAPREQVSGYHQMIDELASFLVEITGYDHISMQPNSGAQGEYAGLLAIRRYQAAQGEAHRDVCLIPSSAHGTNPASAAMLGMQVVVVECDTDGNIDLDDLTQKAEKHSDRLAAVMITYPSTHGVFESHVRAVCEVVHRHGGQVYVDGANMNAQVGITRPGDFGGDVSHLNLHKTFCIPHGGGGPGMGPIGVKAHLAPYVANHSVTPIDGIDRDSGAVAAAAFGSASILPISWAYIKMMGARGLREATELAILNANYIAKRLEDSFPVLYRGENGTVAHECIIDIRPLKAASGISEEDIAKRLMDYGFHAPTMSFPVPGTLMIEPTESESLYEIDRFCDAMIAIRDEIARVERGEWTLEDNPLVNAPHTMADIMANDWQRAYDREIGAFPTEAVKAAKYWPTVNRVDNVFGDRQLICTCPSIDEYRDPT</sequence>
<keyword evidence="13" id="KW-1185">Reference proteome</keyword>
<feature type="modified residue" description="N6-(pyridoxal phosphate)lysine" evidence="8 9">
    <location>
        <position position="712"/>
    </location>
</feature>